<dbReference type="Pfam" id="PF12441">
    <property type="entry name" value="CopG_antitoxin"/>
    <property type="match status" value="1"/>
</dbReference>
<evidence type="ECO:0000313" key="2">
    <source>
        <dbReference type="Proteomes" id="UP000219669"/>
    </source>
</evidence>
<dbReference type="AlphaFoldDB" id="A0A286E6R2"/>
<dbReference type="NCBIfam" id="NF047399">
    <property type="entry name" value="BrnA_antitoxin_add"/>
    <property type="match status" value="1"/>
</dbReference>
<name>A0A286E6R2_9NEIS</name>
<accession>A0A286E6R2</accession>
<evidence type="ECO:0000313" key="1">
    <source>
        <dbReference type="EMBL" id="SOD66554.1"/>
    </source>
</evidence>
<gene>
    <name evidence="1" type="ORF">SAMN02746062_00646</name>
</gene>
<dbReference type="Proteomes" id="UP000219669">
    <property type="component" value="Unassembled WGS sequence"/>
</dbReference>
<sequence>MKPIDTEVFERKFDDNQEDILEYLDLSQATRVHQNKIATRRVNVDFPLWMLESLDREAANLGVARQALIKMWLSQHLPPNQQNI</sequence>
<dbReference type="EMBL" id="OCNF01000004">
    <property type="protein sequence ID" value="SOD66554.1"/>
    <property type="molecule type" value="Genomic_DNA"/>
</dbReference>
<protein>
    <submittedName>
        <fullName evidence="1">CopG antitoxin of type II toxin-antitoxin system</fullName>
    </submittedName>
</protein>
<dbReference type="RefSeq" id="WP_097113727.1">
    <property type="nucleotide sequence ID" value="NZ_CP083931.1"/>
</dbReference>
<dbReference type="OrthoDB" id="9798485at2"/>
<keyword evidence="2" id="KW-1185">Reference proteome</keyword>
<dbReference type="InterPro" id="IPR022148">
    <property type="entry name" value="CopG_antitoxin"/>
</dbReference>
<organism evidence="1 2">
    <name type="scientific">Alysiella filiformis DSM 16848</name>
    <dbReference type="NCBI Taxonomy" id="1120981"/>
    <lineage>
        <taxon>Bacteria</taxon>
        <taxon>Pseudomonadati</taxon>
        <taxon>Pseudomonadota</taxon>
        <taxon>Betaproteobacteria</taxon>
        <taxon>Neisseriales</taxon>
        <taxon>Neisseriaceae</taxon>
        <taxon>Alysiella</taxon>
    </lineage>
</organism>
<reference evidence="1 2" key="1">
    <citation type="submission" date="2017-09" db="EMBL/GenBank/DDBJ databases">
        <authorList>
            <person name="Ehlers B."/>
            <person name="Leendertz F.H."/>
        </authorList>
    </citation>
    <scope>NUCLEOTIDE SEQUENCE [LARGE SCALE GENOMIC DNA]</scope>
    <source>
        <strain evidence="1 2">DSM 16848</strain>
    </source>
</reference>
<proteinExistence type="predicted"/>